<dbReference type="SMART" id="SM00342">
    <property type="entry name" value="HTH_ARAC"/>
    <property type="match status" value="1"/>
</dbReference>
<evidence type="ECO:0000313" key="5">
    <source>
        <dbReference type="EMBL" id="GFO93312.1"/>
    </source>
</evidence>
<proteinExistence type="predicted"/>
<evidence type="ECO:0000256" key="1">
    <source>
        <dbReference type="ARBA" id="ARBA00023015"/>
    </source>
</evidence>
<organism evidence="5 6">
    <name type="scientific">Coprococcus eutactus</name>
    <dbReference type="NCBI Taxonomy" id="33043"/>
    <lineage>
        <taxon>Bacteria</taxon>
        <taxon>Bacillati</taxon>
        <taxon>Bacillota</taxon>
        <taxon>Clostridia</taxon>
        <taxon>Lachnospirales</taxon>
        <taxon>Lachnospiraceae</taxon>
        <taxon>Coprococcus</taxon>
    </lineage>
</organism>
<name>A0AAI9K2K2_9FIRM</name>
<keyword evidence="1" id="KW-0805">Transcription regulation</keyword>
<dbReference type="Proteomes" id="UP000660047">
    <property type="component" value="Unassembled WGS sequence"/>
</dbReference>
<sequence>MQINNIGHNHIHDADFIIKRPSGSGDYLLVLLKSPAVFTLNGEDTITESNSFILYRKGTPQFYRAYGSSFSNDWFHFEMSDDDLKFIESLSIPFDEVKILGDINDLSLIIKNMCYERYSSNKYKDDSVRLYMKLFFLKLAEKMSSVSKDTHGSYYEKMSIIRTNIYNKPYDNWTIQGMSHQLTMSESYFQHLYKKIFGTGVMNDVIQSRIEHAKYLLSTTDISIEHISQMCGYNSSSHFMRQFKKEAGMTPSEYRKTIIIIDKR</sequence>
<dbReference type="RefSeq" id="WP_055222767.1">
    <property type="nucleotide sequence ID" value="NZ_BLYL01000001.1"/>
</dbReference>
<dbReference type="PRINTS" id="PR00032">
    <property type="entry name" value="HTHARAC"/>
</dbReference>
<dbReference type="Pfam" id="PF12833">
    <property type="entry name" value="HTH_18"/>
    <property type="match status" value="1"/>
</dbReference>
<dbReference type="AlphaFoldDB" id="A0AAI9K2K2"/>
<dbReference type="Gene3D" id="2.60.120.280">
    <property type="entry name" value="Regulatory protein AraC"/>
    <property type="match status" value="1"/>
</dbReference>
<gene>
    <name evidence="5" type="ORF">COEU31_03580</name>
</gene>
<dbReference type="GO" id="GO:0043565">
    <property type="term" value="F:sequence-specific DNA binding"/>
    <property type="evidence" value="ECO:0007669"/>
    <property type="project" value="InterPro"/>
</dbReference>
<dbReference type="Gene3D" id="1.10.10.60">
    <property type="entry name" value="Homeodomain-like"/>
    <property type="match status" value="2"/>
</dbReference>
<dbReference type="InterPro" id="IPR018060">
    <property type="entry name" value="HTH_AraC"/>
</dbReference>
<reference evidence="5" key="1">
    <citation type="submission" date="2020-06" db="EMBL/GenBank/DDBJ databases">
        <title>Characterization of fructooligosaccharide metabolism and fructooligosaccharide-degrading enzymes in human commensal butyrate producers.</title>
        <authorList>
            <person name="Tanno H."/>
            <person name="Fujii T."/>
            <person name="Hirano K."/>
            <person name="Maeno S."/>
            <person name="Tonozuka T."/>
            <person name="Sakamoto M."/>
            <person name="Ohkuma M."/>
            <person name="Tochio T."/>
            <person name="Endo A."/>
        </authorList>
    </citation>
    <scope>NUCLEOTIDE SEQUENCE</scope>
    <source>
        <strain evidence="5">JCM 31265</strain>
    </source>
</reference>
<evidence type="ECO:0000256" key="3">
    <source>
        <dbReference type="ARBA" id="ARBA00023163"/>
    </source>
</evidence>
<dbReference type="InterPro" id="IPR009057">
    <property type="entry name" value="Homeodomain-like_sf"/>
</dbReference>
<dbReference type="InterPro" id="IPR020449">
    <property type="entry name" value="Tscrpt_reg_AraC-type_HTH"/>
</dbReference>
<evidence type="ECO:0000259" key="4">
    <source>
        <dbReference type="PROSITE" id="PS01124"/>
    </source>
</evidence>
<keyword evidence="3" id="KW-0804">Transcription</keyword>
<comment type="caution">
    <text evidence="5">The sequence shown here is derived from an EMBL/GenBank/DDBJ whole genome shotgun (WGS) entry which is preliminary data.</text>
</comment>
<dbReference type="PANTHER" id="PTHR43280:SF2">
    <property type="entry name" value="HTH-TYPE TRANSCRIPTIONAL REGULATOR EXSA"/>
    <property type="match status" value="1"/>
</dbReference>
<dbReference type="SUPFAM" id="SSF46689">
    <property type="entry name" value="Homeodomain-like"/>
    <property type="match status" value="1"/>
</dbReference>
<dbReference type="EMBL" id="BLYL01000001">
    <property type="protein sequence ID" value="GFO93312.1"/>
    <property type="molecule type" value="Genomic_DNA"/>
</dbReference>
<evidence type="ECO:0000313" key="6">
    <source>
        <dbReference type="Proteomes" id="UP000660047"/>
    </source>
</evidence>
<dbReference type="PANTHER" id="PTHR43280">
    <property type="entry name" value="ARAC-FAMILY TRANSCRIPTIONAL REGULATOR"/>
    <property type="match status" value="1"/>
</dbReference>
<keyword evidence="2" id="KW-0238">DNA-binding</keyword>
<dbReference type="SUPFAM" id="SSF51215">
    <property type="entry name" value="Regulatory protein AraC"/>
    <property type="match status" value="1"/>
</dbReference>
<dbReference type="InterPro" id="IPR037923">
    <property type="entry name" value="HTH-like"/>
</dbReference>
<dbReference type="PROSITE" id="PS01124">
    <property type="entry name" value="HTH_ARAC_FAMILY_2"/>
    <property type="match status" value="1"/>
</dbReference>
<protein>
    <recommendedName>
        <fullName evidence="4">HTH araC/xylS-type domain-containing protein</fullName>
    </recommendedName>
</protein>
<dbReference type="GO" id="GO:0003700">
    <property type="term" value="F:DNA-binding transcription factor activity"/>
    <property type="evidence" value="ECO:0007669"/>
    <property type="project" value="InterPro"/>
</dbReference>
<feature type="domain" description="HTH araC/xylS-type" evidence="4">
    <location>
        <begin position="155"/>
        <end position="257"/>
    </location>
</feature>
<evidence type="ECO:0000256" key="2">
    <source>
        <dbReference type="ARBA" id="ARBA00023125"/>
    </source>
</evidence>
<accession>A0AAI9K2K2</accession>